<comment type="catalytic activity">
    <reaction evidence="5">
        <text>5-hydroxymethyl-dUMP + H2O = 5-hydroxymethyluracil + 2-deoxy-D-ribose 5-phosphate</text>
        <dbReference type="Rhea" id="RHEA:77099"/>
        <dbReference type="ChEBI" id="CHEBI:15377"/>
        <dbReference type="ChEBI" id="CHEBI:16964"/>
        <dbReference type="ChEBI" id="CHEBI:62877"/>
        <dbReference type="ChEBI" id="CHEBI:90409"/>
    </reaction>
    <physiologicalReaction direction="left-to-right" evidence="5">
        <dbReference type="Rhea" id="RHEA:77100"/>
    </physiologicalReaction>
</comment>
<dbReference type="EC" id="3.2.2.-" evidence="6"/>
<evidence type="ECO:0000313" key="8">
    <source>
        <dbReference type="Proteomes" id="UP000306420"/>
    </source>
</evidence>
<dbReference type="InterPro" id="IPR007710">
    <property type="entry name" value="Nucleoside_deoxyribTrfase"/>
</dbReference>
<dbReference type="InterPro" id="IPR028607">
    <property type="entry name" value="DNPH1"/>
</dbReference>
<dbReference type="Gene3D" id="3.40.50.450">
    <property type="match status" value="1"/>
</dbReference>
<reference evidence="7 8" key="1">
    <citation type="submission" date="2019-05" db="EMBL/GenBank/DDBJ databases">
        <title>The metagenome of a microbial culture collection derived from dairy environment covers the genomic content of the human microbiome.</title>
        <authorList>
            <person name="Roder T."/>
            <person name="Wuthrich D."/>
            <person name="Sattari Z."/>
            <person name="Von Ah U."/>
            <person name="Bar C."/>
            <person name="Ronchi F."/>
            <person name="Macpherson A.J."/>
            <person name="Ganal-Vonarburg S.C."/>
            <person name="Bruggmann R."/>
            <person name="Vergeres G."/>
        </authorList>
    </citation>
    <scope>NUCLEOTIDE SEQUENCE [LARGE SCALE GENOMIC DNA]</scope>
    <source>
        <strain evidence="7 8">FAM 24227</strain>
    </source>
</reference>
<comment type="catalytic activity">
    <reaction evidence="6">
        <text>a pyrimidine 2'-deoxyribonucleoside 5'-phosphate + H2O = a pyrimidine nucleobase + 2-deoxy-D-ribose 5-phosphate</text>
        <dbReference type="Rhea" id="RHEA:57852"/>
        <dbReference type="ChEBI" id="CHEBI:15377"/>
        <dbReference type="ChEBI" id="CHEBI:26432"/>
        <dbReference type="ChEBI" id="CHEBI:62877"/>
        <dbReference type="ChEBI" id="CHEBI:142209"/>
    </reaction>
</comment>
<dbReference type="InterPro" id="IPR051239">
    <property type="entry name" value="2'-dNMP_N-hydrolase"/>
</dbReference>
<dbReference type="Pfam" id="PF05014">
    <property type="entry name" value="Nuc_deoxyrib_tr"/>
    <property type="match status" value="1"/>
</dbReference>
<keyword evidence="7" id="KW-0808">Transferase</keyword>
<comment type="similarity">
    <text evidence="6">Belongs to the 2'-deoxynucleoside 5'-phosphate N-hydrolase 1 family.</text>
</comment>
<comment type="caution">
    <text evidence="6">Lacks conserved residue(s) required for the propagation of feature annotation.</text>
</comment>
<keyword evidence="3 6" id="KW-0546">Nucleotide metabolism</keyword>
<organism evidence="7 8">
    <name type="scientific">Ruoffia tabacinasalis</name>
    <dbReference type="NCBI Taxonomy" id="87458"/>
    <lineage>
        <taxon>Bacteria</taxon>
        <taxon>Bacillati</taxon>
        <taxon>Bacillota</taxon>
        <taxon>Bacilli</taxon>
        <taxon>Lactobacillales</taxon>
        <taxon>Aerococcaceae</taxon>
        <taxon>Ruoffia</taxon>
    </lineage>
</organism>
<dbReference type="GO" id="GO:0070694">
    <property type="term" value="F:5-hydroxymethyl-dUMP N-hydrolase activity"/>
    <property type="evidence" value="ECO:0007669"/>
    <property type="project" value="InterPro"/>
</dbReference>
<comment type="subunit">
    <text evidence="1 6">Monomer and homodimer.</text>
</comment>
<comment type="catalytic activity">
    <reaction evidence="6">
        <text>a purine 2'-deoxyribonucleoside 5'-phosphate + H2O = a purine nucleobase + 2-deoxy-D-ribose 5-phosphate</text>
        <dbReference type="Rhea" id="RHEA:51132"/>
        <dbReference type="ChEBI" id="CHEBI:15377"/>
        <dbReference type="ChEBI" id="CHEBI:26386"/>
        <dbReference type="ChEBI" id="CHEBI:62877"/>
        <dbReference type="ChEBI" id="CHEBI:142198"/>
    </reaction>
</comment>
<dbReference type="PANTHER" id="PTHR15364:SF0">
    <property type="entry name" value="2'-DEOXYNUCLEOSIDE 5'-PHOSPHATE N-HYDROLASE 1"/>
    <property type="match status" value="1"/>
</dbReference>
<dbReference type="GO" id="GO:0009117">
    <property type="term" value="P:nucleotide metabolic process"/>
    <property type="evidence" value="ECO:0007669"/>
    <property type="project" value="UniProtKB-KW"/>
</dbReference>
<feature type="binding site" evidence="6">
    <location>
        <begin position="106"/>
        <end position="108"/>
    </location>
    <ligand>
        <name>substrate</name>
        <note>ligand shared between homodimeric partners</note>
    </ligand>
</feature>
<feature type="binding site" description="in other chain" evidence="6">
    <location>
        <position position="83"/>
    </location>
    <ligand>
        <name>substrate</name>
        <note>ligand shared between homodimeric partners</note>
    </ligand>
</feature>
<evidence type="ECO:0000256" key="6">
    <source>
        <dbReference type="HAMAP-Rule" id="MF_03036"/>
    </source>
</evidence>
<comment type="caution">
    <text evidence="7">The sequence shown here is derived from an EMBL/GenBank/DDBJ whole genome shotgun (WGS) entry which is preliminary data.</text>
</comment>
<evidence type="ECO:0000256" key="2">
    <source>
        <dbReference type="ARBA" id="ARBA00022801"/>
    </source>
</evidence>
<protein>
    <recommendedName>
        <fullName evidence="6">Putative 2'-deoxynucleoside 5'-phosphate N-hydrolase 1</fullName>
        <ecNumber evidence="6">3.2.2.-</ecNumber>
    </recommendedName>
</protein>
<dbReference type="GO" id="GO:0009159">
    <property type="term" value="P:deoxyribonucleoside monophosphate catabolic process"/>
    <property type="evidence" value="ECO:0007669"/>
    <property type="project" value="InterPro"/>
</dbReference>
<dbReference type="EMBL" id="VBSP01000043">
    <property type="protein sequence ID" value="TLQ39948.1"/>
    <property type="molecule type" value="Genomic_DNA"/>
</dbReference>
<name>A0A5R9DVC1_9LACT</name>
<dbReference type="GO" id="GO:0016740">
    <property type="term" value="F:transferase activity"/>
    <property type="evidence" value="ECO:0007669"/>
    <property type="project" value="UniProtKB-KW"/>
</dbReference>
<feature type="binding site" description="in other chain" evidence="6">
    <location>
        <position position="19"/>
    </location>
    <ligand>
        <name>substrate</name>
        <note>ligand shared between homodimeric partners</note>
    </ligand>
</feature>
<evidence type="ECO:0000256" key="3">
    <source>
        <dbReference type="ARBA" id="ARBA00023080"/>
    </source>
</evidence>
<evidence type="ECO:0000256" key="1">
    <source>
        <dbReference type="ARBA" id="ARBA00011407"/>
    </source>
</evidence>
<dbReference type="OrthoDB" id="9811273at2"/>
<dbReference type="GO" id="GO:0009116">
    <property type="term" value="P:nucleoside metabolic process"/>
    <property type="evidence" value="ECO:0007669"/>
    <property type="project" value="UniProtKB-UniRule"/>
</dbReference>
<evidence type="ECO:0000313" key="7">
    <source>
        <dbReference type="EMBL" id="TLQ39948.1"/>
    </source>
</evidence>
<sequence length="139" mass="15684">MKVYFAASIRGGRADISIYKQLIDYLSNNHEVLTEHIGDDSLTSFGEVETRDKAIRDRDIQWIEECDVMVAETTNPSLGVGYELAYAEHIGKPVIILHRTNQSQLSAMIAGTDYFDNVCYYKEIEDAIGILEAQFGKDE</sequence>
<keyword evidence="2 6" id="KW-0378">Hydrolase</keyword>
<evidence type="ECO:0000256" key="4">
    <source>
        <dbReference type="ARBA" id="ARBA00023295"/>
    </source>
</evidence>
<accession>A0A5R9DVC1</accession>
<dbReference type="RefSeq" id="WP_138405229.1">
    <property type="nucleotide sequence ID" value="NZ_VBSP01000043.1"/>
</dbReference>
<keyword evidence="4 6" id="KW-0326">Glycosidase</keyword>
<proteinExistence type="inferred from homology"/>
<dbReference type="SUPFAM" id="SSF52309">
    <property type="entry name" value="N-(deoxy)ribosyltransferase-like"/>
    <property type="match status" value="1"/>
</dbReference>
<evidence type="ECO:0000256" key="5">
    <source>
        <dbReference type="ARBA" id="ARBA00047460"/>
    </source>
</evidence>
<comment type="function">
    <text evidence="6">Catalyzes the cleavage of the N-glycosidic bond of deoxyribonucleoside 5'-monophosphates to yield deoxyribose 5-phosphate and a purine or pyrimidine base.</text>
</comment>
<dbReference type="Proteomes" id="UP000306420">
    <property type="component" value="Unassembled WGS sequence"/>
</dbReference>
<gene>
    <name evidence="7" type="ORF">FEZ33_09905</name>
</gene>
<dbReference type="HAMAP" id="MF_03036">
    <property type="entry name" value="Nuc_phosphate_hydrolase"/>
    <property type="match status" value="1"/>
</dbReference>
<dbReference type="PANTHER" id="PTHR15364">
    <property type="entry name" value="2'-DEOXYNUCLEOSIDE 5'-PHOSPHATE N-HYDROLASE 1"/>
    <property type="match status" value="1"/>
</dbReference>
<dbReference type="AlphaFoldDB" id="A0A5R9DVC1"/>